<evidence type="ECO:0000313" key="2">
    <source>
        <dbReference type="Proteomes" id="UP000199034"/>
    </source>
</evidence>
<dbReference type="RefSeq" id="WP_170867015.1">
    <property type="nucleotide sequence ID" value="NZ_FMZM01000005.1"/>
</dbReference>
<gene>
    <name evidence="1" type="ORF">SAMN05421872_105100</name>
</gene>
<dbReference type="EMBL" id="FMZM01000005">
    <property type="protein sequence ID" value="SDC97974.1"/>
    <property type="molecule type" value="Genomic_DNA"/>
</dbReference>
<dbReference type="AlphaFoldDB" id="A0A1G6R163"/>
<proteinExistence type="predicted"/>
<organism evidence="1 2">
    <name type="scientific">Nocardioides lianchengensis</name>
    <dbReference type="NCBI Taxonomy" id="1045774"/>
    <lineage>
        <taxon>Bacteria</taxon>
        <taxon>Bacillati</taxon>
        <taxon>Actinomycetota</taxon>
        <taxon>Actinomycetes</taxon>
        <taxon>Propionibacteriales</taxon>
        <taxon>Nocardioidaceae</taxon>
        <taxon>Nocardioides</taxon>
    </lineage>
</organism>
<keyword evidence="2" id="KW-1185">Reference proteome</keyword>
<accession>A0A1G6R163</accession>
<dbReference type="Proteomes" id="UP000199034">
    <property type="component" value="Unassembled WGS sequence"/>
</dbReference>
<name>A0A1G6R163_9ACTN</name>
<reference evidence="2" key="1">
    <citation type="submission" date="2016-10" db="EMBL/GenBank/DDBJ databases">
        <authorList>
            <person name="Varghese N."/>
            <person name="Submissions S."/>
        </authorList>
    </citation>
    <scope>NUCLEOTIDE SEQUENCE [LARGE SCALE GENOMIC DNA]</scope>
    <source>
        <strain evidence="2">CGMCC 4.6858</strain>
    </source>
</reference>
<protein>
    <submittedName>
        <fullName evidence="1">Uncharacterized protein</fullName>
    </submittedName>
</protein>
<sequence length="49" mass="5609">MTFFYLLLALAATLAFLTIRTMIHDSRGTRRPPRSHYDDPAFHGPGYLV</sequence>
<evidence type="ECO:0000313" key="1">
    <source>
        <dbReference type="EMBL" id="SDC97974.1"/>
    </source>
</evidence>